<name>A0A8K0D4F7_IGNLU</name>
<feature type="domain" description="Ribosomal protein mS38 C-terminal" evidence="1">
    <location>
        <begin position="107"/>
        <end position="140"/>
    </location>
</feature>
<organism evidence="2 3">
    <name type="scientific">Ignelater luminosus</name>
    <name type="common">Cucubano</name>
    <name type="synonym">Pyrophorus luminosus</name>
    <dbReference type="NCBI Taxonomy" id="2038154"/>
    <lineage>
        <taxon>Eukaryota</taxon>
        <taxon>Metazoa</taxon>
        <taxon>Ecdysozoa</taxon>
        <taxon>Arthropoda</taxon>
        <taxon>Hexapoda</taxon>
        <taxon>Insecta</taxon>
        <taxon>Pterygota</taxon>
        <taxon>Neoptera</taxon>
        <taxon>Endopterygota</taxon>
        <taxon>Coleoptera</taxon>
        <taxon>Polyphaga</taxon>
        <taxon>Elateriformia</taxon>
        <taxon>Elateroidea</taxon>
        <taxon>Elateridae</taxon>
        <taxon>Agrypninae</taxon>
        <taxon>Pyrophorini</taxon>
        <taxon>Ignelater</taxon>
    </lineage>
</organism>
<dbReference type="EMBL" id="VTPC01005158">
    <property type="protein sequence ID" value="KAF2896388.1"/>
    <property type="molecule type" value="Genomic_DNA"/>
</dbReference>
<reference evidence="2" key="1">
    <citation type="submission" date="2019-08" db="EMBL/GenBank/DDBJ databases">
        <title>The genome of the North American firefly Photinus pyralis.</title>
        <authorList>
            <consortium name="Photinus pyralis genome working group"/>
            <person name="Fallon T.R."/>
            <person name="Sander Lower S.E."/>
            <person name="Weng J.-K."/>
        </authorList>
    </citation>
    <scope>NUCLEOTIDE SEQUENCE</scope>
    <source>
        <strain evidence="2">TRF0915ILg1</strain>
        <tissue evidence="2">Whole body</tissue>
    </source>
</reference>
<dbReference type="Proteomes" id="UP000801492">
    <property type="component" value="Unassembled WGS sequence"/>
</dbReference>
<evidence type="ECO:0000259" key="1">
    <source>
        <dbReference type="SMART" id="SM01155"/>
    </source>
</evidence>
<dbReference type="SMART" id="SM01155">
    <property type="entry name" value="DUF1713"/>
    <property type="match status" value="1"/>
</dbReference>
<keyword evidence="3" id="KW-1185">Reference proteome</keyword>
<evidence type="ECO:0000313" key="2">
    <source>
        <dbReference type="EMBL" id="KAF2896388.1"/>
    </source>
</evidence>
<protein>
    <recommendedName>
        <fullName evidence="1">Ribosomal protein mS38 C-terminal domain-containing protein</fullName>
    </recommendedName>
</protein>
<gene>
    <name evidence="2" type="ORF">ILUMI_09788</name>
</gene>
<accession>A0A8K0D4F7</accession>
<comment type="caution">
    <text evidence="2">The sequence shown here is derived from an EMBL/GenBank/DDBJ whole genome shotgun (WGS) entry which is preliminary data.</text>
</comment>
<dbReference type="OrthoDB" id="6423950at2759"/>
<dbReference type="Pfam" id="PF08213">
    <property type="entry name" value="COX24_C"/>
    <property type="match status" value="1"/>
</dbReference>
<dbReference type="AlphaFoldDB" id="A0A8K0D4F7"/>
<dbReference type="InterPro" id="IPR013177">
    <property type="entry name" value="Ribosomal_mS38_C"/>
</dbReference>
<evidence type="ECO:0000313" key="3">
    <source>
        <dbReference type="Proteomes" id="UP000801492"/>
    </source>
</evidence>
<proteinExistence type="predicted"/>
<sequence>MSFTFKFIRCILRGPSLTSNISRNLSTTTRITATRSNTILAPVSYSYLHNPWLWQKQEQIRLPVNHIKPITLPNGMLTVLPLTEPEHESITSKNIEEPMSVNNDTKQAARLIVIRRKKMKKHKLKKLRKRMKYEWAKLRQRRELKKEKEFQAGLIAQCKEAEAFSAENYILEKLRQSKAEPPPLFKDTPEYKELMRIKKLRLNIPK</sequence>